<evidence type="ECO:0000256" key="2">
    <source>
        <dbReference type="ARBA" id="ARBA00004651"/>
    </source>
</evidence>
<dbReference type="AlphaFoldDB" id="A0A1E8CK91"/>
<dbReference type="InterPro" id="IPR029787">
    <property type="entry name" value="Nucleotide_cyclase"/>
</dbReference>
<keyword evidence="11" id="KW-1185">Reference proteome</keyword>
<name>A0A1E8CK91_9GAMM</name>
<dbReference type="CDD" id="cd01949">
    <property type="entry name" value="GGDEF"/>
    <property type="match status" value="1"/>
</dbReference>
<protein>
    <recommendedName>
        <fullName evidence="3">diguanylate cyclase</fullName>
        <ecNumber evidence="3">2.7.7.65</ecNumber>
    </recommendedName>
</protein>
<reference evidence="11" key="1">
    <citation type="submission" date="2016-07" db="EMBL/GenBank/DDBJ databases">
        <authorList>
            <person name="Florea S."/>
            <person name="Webb J.S."/>
            <person name="Jaromczyk J."/>
            <person name="Schardl C.L."/>
        </authorList>
    </citation>
    <scope>NUCLEOTIDE SEQUENCE [LARGE SCALE GENOMIC DNA]</scope>
    <source>
        <strain evidence="11">KCTC 42131</strain>
    </source>
</reference>
<dbReference type="PANTHER" id="PTHR45138:SF26">
    <property type="entry name" value="DIGUANYLATE CYCLASE"/>
    <property type="match status" value="1"/>
</dbReference>
<dbReference type="GO" id="GO:0043709">
    <property type="term" value="P:cell adhesion involved in single-species biofilm formation"/>
    <property type="evidence" value="ECO:0007669"/>
    <property type="project" value="TreeGrafter"/>
</dbReference>
<dbReference type="NCBIfam" id="TIGR00254">
    <property type="entry name" value="GGDEF"/>
    <property type="match status" value="1"/>
</dbReference>
<keyword evidence="6 8" id="KW-1133">Transmembrane helix</keyword>
<dbReference type="EMBL" id="MASR01000001">
    <property type="protein sequence ID" value="OFE12732.1"/>
    <property type="molecule type" value="Genomic_DNA"/>
</dbReference>
<dbReference type="GO" id="GO:1902201">
    <property type="term" value="P:negative regulation of bacterial-type flagellum-dependent cell motility"/>
    <property type="evidence" value="ECO:0007669"/>
    <property type="project" value="TreeGrafter"/>
</dbReference>
<accession>A0A1E8CK91</accession>
<sequence>MYRRKFLFVSALTALMVIGFMATSLTSYFVAQDSLSRNISEQMLPLTSDNIYSEIQRDLLRPILISSVMATDTFVRDWALNGEADDERIIAYLREIQQQYQTITAFYVSDESRRYYHPSGVLRTVSPDEPGDEWYFRVRNMRAPFEVNVDTDTADRSRVSIFINYRVVDYNNNYIGATGVGLSVEAVTQLIETYQERYNRSIFFVDRQGNVTLTGRGFDQAMRLQDQDSLGPLATQILSTPSAAINFSDSQGNRVYLNSRLVPEFDWYLIVEQNSSTSSQQLDNTLLLNLGLSLAIMVLVLIIAHFTLRSYQRRLEDMATRDRLTGVANRHLFEMIFDHVTKNNQRYARPIALIGIDIDHFKRINDTHGHQAGDLVLQAVANAILQHTRDSDTLCRWGGEEFVLLLDNCTSEAAMQRAEIIRNGVKAQVVAFGRAQLTVTLSLGVTTYHQGEALDALVARADTALYQAKEEGRDRSVLAG</sequence>
<evidence type="ECO:0000256" key="5">
    <source>
        <dbReference type="ARBA" id="ARBA00022692"/>
    </source>
</evidence>
<dbReference type="OrthoDB" id="5496380at2"/>
<dbReference type="CDD" id="cd18773">
    <property type="entry name" value="PDC1_HK_sensor"/>
    <property type="match status" value="1"/>
</dbReference>
<comment type="caution">
    <text evidence="10">The sequence shown here is derived from an EMBL/GenBank/DDBJ whole genome shotgun (WGS) entry which is preliminary data.</text>
</comment>
<dbReference type="InterPro" id="IPR043128">
    <property type="entry name" value="Rev_trsase/Diguanyl_cyclase"/>
</dbReference>
<dbReference type="InterPro" id="IPR000160">
    <property type="entry name" value="GGDEF_dom"/>
</dbReference>
<dbReference type="Proteomes" id="UP000175669">
    <property type="component" value="Unassembled WGS sequence"/>
</dbReference>
<evidence type="ECO:0000256" key="8">
    <source>
        <dbReference type="SAM" id="Phobius"/>
    </source>
</evidence>
<feature type="domain" description="GGDEF" evidence="9">
    <location>
        <begin position="349"/>
        <end position="480"/>
    </location>
</feature>
<dbReference type="Gene3D" id="3.30.70.270">
    <property type="match status" value="1"/>
</dbReference>
<comment type="cofactor">
    <cofactor evidence="1">
        <name>Mg(2+)</name>
        <dbReference type="ChEBI" id="CHEBI:18420"/>
    </cofactor>
</comment>
<keyword evidence="7 8" id="KW-0472">Membrane</keyword>
<dbReference type="Gene3D" id="3.30.450.20">
    <property type="entry name" value="PAS domain"/>
    <property type="match status" value="1"/>
</dbReference>
<dbReference type="InterPro" id="IPR050469">
    <property type="entry name" value="Diguanylate_Cyclase"/>
</dbReference>
<evidence type="ECO:0000256" key="3">
    <source>
        <dbReference type="ARBA" id="ARBA00012528"/>
    </source>
</evidence>
<organism evidence="10 11">
    <name type="scientific">Pseudohongiella acticola</name>
    <dbReference type="NCBI Taxonomy" id="1524254"/>
    <lineage>
        <taxon>Bacteria</taxon>
        <taxon>Pseudomonadati</taxon>
        <taxon>Pseudomonadota</taxon>
        <taxon>Gammaproteobacteria</taxon>
        <taxon>Pseudomonadales</taxon>
        <taxon>Pseudohongiellaceae</taxon>
        <taxon>Pseudohongiella</taxon>
    </lineage>
</organism>
<evidence type="ECO:0000256" key="7">
    <source>
        <dbReference type="ARBA" id="ARBA00023136"/>
    </source>
</evidence>
<dbReference type="FunFam" id="3.30.70.270:FF:000001">
    <property type="entry name" value="Diguanylate cyclase domain protein"/>
    <property type="match status" value="1"/>
</dbReference>
<evidence type="ECO:0000256" key="1">
    <source>
        <dbReference type="ARBA" id="ARBA00001946"/>
    </source>
</evidence>
<keyword evidence="4" id="KW-1003">Cell membrane</keyword>
<evidence type="ECO:0000259" key="9">
    <source>
        <dbReference type="PROSITE" id="PS50887"/>
    </source>
</evidence>
<evidence type="ECO:0000313" key="11">
    <source>
        <dbReference type="Proteomes" id="UP000175669"/>
    </source>
</evidence>
<keyword evidence="5 8" id="KW-0812">Transmembrane</keyword>
<evidence type="ECO:0000256" key="4">
    <source>
        <dbReference type="ARBA" id="ARBA00022475"/>
    </source>
</evidence>
<dbReference type="GO" id="GO:0052621">
    <property type="term" value="F:diguanylate cyclase activity"/>
    <property type="evidence" value="ECO:0007669"/>
    <property type="project" value="UniProtKB-EC"/>
</dbReference>
<dbReference type="PROSITE" id="PS50887">
    <property type="entry name" value="GGDEF"/>
    <property type="match status" value="1"/>
</dbReference>
<dbReference type="SMART" id="SM00267">
    <property type="entry name" value="GGDEF"/>
    <property type="match status" value="1"/>
</dbReference>
<proteinExistence type="predicted"/>
<dbReference type="PANTHER" id="PTHR45138">
    <property type="entry name" value="REGULATORY COMPONENTS OF SENSORY TRANSDUCTION SYSTEM"/>
    <property type="match status" value="1"/>
</dbReference>
<dbReference type="SUPFAM" id="SSF55073">
    <property type="entry name" value="Nucleotide cyclase"/>
    <property type="match status" value="1"/>
</dbReference>
<feature type="transmembrane region" description="Helical" evidence="8">
    <location>
        <begin position="286"/>
        <end position="308"/>
    </location>
</feature>
<evidence type="ECO:0000256" key="6">
    <source>
        <dbReference type="ARBA" id="ARBA00022989"/>
    </source>
</evidence>
<dbReference type="Pfam" id="PF00990">
    <property type="entry name" value="GGDEF"/>
    <property type="match status" value="1"/>
</dbReference>
<dbReference type="GO" id="GO:0005886">
    <property type="term" value="C:plasma membrane"/>
    <property type="evidence" value="ECO:0007669"/>
    <property type="project" value="UniProtKB-SubCell"/>
</dbReference>
<evidence type="ECO:0000313" key="10">
    <source>
        <dbReference type="EMBL" id="OFE12732.1"/>
    </source>
</evidence>
<dbReference type="EC" id="2.7.7.65" evidence="3"/>
<comment type="subcellular location">
    <subcellularLocation>
        <location evidence="2">Cell membrane</location>
        <topology evidence="2">Multi-pass membrane protein</topology>
    </subcellularLocation>
</comment>
<dbReference type="Pfam" id="PF02743">
    <property type="entry name" value="dCache_1"/>
    <property type="match status" value="1"/>
</dbReference>
<gene>
    <name evidence="10" type="ORF">PHACT_05930</name>
</gene>
<dbReference type="InterPro" id="IPR033479">
    <property type="entry name" value="dCache_1"/>
</dbReference>
<dbReference type="RefSeq" id="WP_070116341.1">
    <property type="nucleotide sequence ID" value="NZ_MASR01000001.1"/>
</dbReference>
<dbReference type="STRING" id="1524254.PHACT_05930"/>